<evidence type="ECO:0000313" key="3">
    <source>
        <dbReference type="Proteomes" id="UP000252698"/>
    </source>
</evidence>
<feature type="domain" description="HTH cro/C1-type" evidence="1">
    <location>
        <begin position="21"/>
        <end position="70"/>
    </location>
</feature>
<dbReference type="CDD" id="cd00093">
    <property type="entry name" value="HTH_XRE"/>
    <property type="match status" value="1"/>
</dbReference>
<protein>
    <submittedName>
        <fullName evidence="2">Transcriptional regulator</fullName>
    </submittedName>
</protein>
<dbReference type="PANTHER" id="PTHR37301:SF1">
    <property type="entry name" value="DNA-BINDING PROTEIN"/>
    <property type="match status" value="1"/>
</dbReference>
<dbReference type="Pfam" id="PF13443">
    <property type="entry name" value="HTH_26"/>
    <property type="match status" value="1"/>
</dbReference>
<gene>
    <name evidence="2" type="ORF">C5746_40665</name>
</gene>
<dbReference type="EMBL" id="CP027306">
    <property type="protein sequence ID" value="AXE82151.1"/>
    <property type="molecule type" value="Genomic_DNA"/>
</dbReference>
<dbReference type="KEGG" id="sata:C5746_40665"/>
<dbReference type="SUPFAM" id="SSF47413">
    <property type="entry name" value="lambda repressor-like DNA-binding domains"/>
    <property type="match status" value="1"/>
</dbReference>
<organism evidence="2 3">
    <name type="scientific">Streptomyces atratus</name>
    <dbReference type="NCBI Taxonomy" id="1893"/>
    <lineage>
        <taxon>Bacteria</taxon>
        <taxon>Bacillati</taxon>
        <taxon>Actinomycetota</taxon>
        <taxon>Actinomycetes</taxon>
        <taxon>Kitasatosporales</taxon>
        <taxon>Streptomycetaceae</taxon>
        <taxon>Streptomyces</taxon>
    </lineage>
</organism>
<dbReference type="SMART" id="SM00530">
    <property type="entry name" value="HTH_XRE"/>
    <property type="match status" value="1"/>
</dbReference>
<dbReference type="GO" id="GO:0003677">
    <property type="term" value="F:DNA binding"/>
    <property type="evidence" value="ECO:0007669"/>
    <property type="project" value="InterPro"/>
</dbReference>
<evidence type="ECO:0000313" key="2">
    <source>
        <dbReference type="EMBL" id="AXE82151.1"/>
    </source>
</evidence>
<dbReference type="Proteomes" id="UP000252698">
    <property type="component" value="Chromosome"/>
</dbReference>
<dbReference type="PANTHER" id="PTHR37301">
    <property type="entry name" value="DNA-BINDING PROTEIN-RELATED"/>
    <property type="match status" value="1"/>
</dbReference>
<dbReference type="AlphaFoldDB" id="A0A2Z5JNY0"/>
<accession>A0A2Z5JNY0</accession>
<dbReference type="InterPro" id="IPR001387">
    <property type="entry name" value="Cro/C1-type_HTH"/>
</dbReference>
<evidence type="ECO:0000259" key="1">
    <source>
        <dbReference type="PROSITE" id="PS50943"/>
    </source>
</evidence>
<dbReference type="RefSeq" id="WP_114248533.1">
    <property type="nucleotide sequence ID" value="NZ_CP027306.1"/>
</dbReference>
<proteinExistence type="predicted"/>
<reference evidence="2 3" key="1">
    <citation type="journal article" date="2018" name="Front. Microbiol.">
        <title>Genome Sequencing of Streptomyces atratus SCSIOZH16 and Activation Production of Nocardamine via Metabolic Engineering.</title>
        <authorList>
            <person name="Li Y."/>
            <person name="Zhang C."/>
            <person name="Liu C."/>
            <person name="Ju J."/>
            <person name="Ma J."/>
        </authorList>
    </citation>
    <scope>NUCLEOTIDE SEQUENCE [LARGE SCALE GENOMIC DNA]</scope>
    <source>
        <strain evidence="2 3">SCSIO_ZH16</strain>
    </source>
</reference>
<dbReference type="PROSITE" id="PS50943">
    <property type="entry name" value="HTH_CROC1"/>
    <property type="match status" value="1"/>
</dbReference>
<dbReference type="Gene3D" id="1.10.260.40">
    <property type="entry name" value="lambda repressor-like DNA-binding domains"/>
    <property type="match status" value="1"/>
</dbReference>
<sequence length="82" mass="9225">MAPDDNDSHGIEVHLDRMLSERGMTLAELASRVGVTNVNLSILKNGRARAIRFTTLTRICEVLDCQPGDLLTYRGAEEERRR</sequence>
<name>A0A2Z5JNY0_STRAR</name>
<dbReference type="GeneID" id="95524562"/>
<dbReference type="InterPro" id="IPR010982">
    <property type="entry name" value="Lambda_DNA-bd_dom_sf"/>
</dbReference>